<organism evidence="3 4">
    <name type="scientific">Verruconis gallopava</name>
    <dbReference type="NCBI Taxonomy" id="253628"/>
    <lineage>
        <taxon>Eukaryota</taxon>
        <taxon>Fungi</taxon>
        <taxon>Dikarya</taxon>
        <taxon>Ascomycota</taxon>
        <taxon>Pezizomycotina</taxon>
        <taxon>Dothideomycetes</taxon>
        <taxon>Pleosporomycetidae</taxon>
        <taxon>Venturiales</taxon>
        <taxon>Sympoventuriaceae</taxon>
        <taxon>Verruconis</taxon>
    </lineage>
</organism>
<evidence type="ECO:0000256" key="1">
    <source>
        <dbReference type="ARBA" id="ARBA00023002"/>
    </source>
</evidence>
<dbReference type="SUPFAM" id="SSF51735">
    <property type="entry name" value="NAD(P)-binding Rossmann-fold domains"/>
    <property type="match status" value="1"/>
</dbReference>
<dbReference type="STRING" id="253628.A0A0D1XX75"/>
<gene>
    <name evidence="3" type="ORF">PV09_02229</name>
</gene>
<dbReference type="InParanoid" id="A0A0D1XX75"/>
<dbReference type="GO" id="GO:0016651">
    <property type="term" value="F:oxidoreductase activity, acting on NAD(P)H"/>
    <property type="evidence" value="ECO:0007669"/>
    <property type="project" value="InterPro"/>
</dbReference>
<evidence type="ECO:0000313" key="3">
    <source>
        <dbReference type="EMBL" id="KIW07386.1"/>
    </source>
</evidence>
<dbReference type="VEuPathDB" id="FungiDB:PV09_02229"/>
<evidence type="ECO:0000259" key="2">
    <source>
        <dbReference type="Pfam" id="PF00107"/>
    </source>
</evidence>
<dbReference type="Gene3D" id="3.40.50.720">
    <property type="entry name" value="NAD(P)-binding Rossmann-like Domain"/>
    <property type="match status" value="1"/>
</dbReference>
<dbReference type="Proteomes" id="UP000053259">
    <property type="component" value="Unassembled WGS sequence"/>
</dbReference>
<keyword evidence="1" id="KW-0560">Oxidoreductase</keyword>
<dbReference type="PANTHER" id="PTHR45348:SF2">
    <property type="entry name" value="ZINC-TYPE ALCOHOL DEHYDROGENASE-LIKE PROTEIN C2E1P3.01"/>
    <property type="match status" value="1"/>
</dbReference>
<dbReference type="HOGENOM" id="CLU_1246192_0_0_1"/>
<accession>A0A0D1XX75</accession>
<dbReference type="GeneID" id="27310202"/>
<dbReference type="PANTHER" id="PTHR45348">
    <property type="entry name" value="HYPOTHETICAL OXIDOREDUCTASE (EUROFUNG)"/>
    <property type="match status" value="1"/>
</dbReference>
<dbReference type="EMBL" id="KN847533">
    <property type="protein sequence ID" value="KIW07386.1"/>
    <property type="molecule type" value="Genomic_DNA"/>
</dbReference>
<protein>
    <recommendedName>
        <fullName evidence="2">Alcohol dehydrogenase-like C-terminal domain-containing protein</fullName>
    </recommendedName>
</protein>
<keyword evidence="4" id="KW-1185">Reference proteome</keyword>
<evidence type="ECO:0000313" key="4">
    <source>
        <dbReference type="Proteomes" id="UP000053259"/>
    </source>
</evidence>
<dbReference type="InterPro" id="IPR047122">
    <property type="entry name" value="Trans-enoyl_RdTase-like"/>
</dbReference>
<dbReference type="AlphaFoldDB" id="A0A0D1XX75"/>
<dbReference type="InterPro" id="IPR036291">
    <property type="entry name" value="NAD(P)-bd_dom_sf"/>
</dbReference>
<dbReference type="OrthoDB" id="10257049at2759"/>
<name>A0A0D1XX75_9PEZI</name>
<sequence length="222" mass="23905">MVDIGSVQGLAILFLQEGPTRGLIPAPFFILRGSSELGASAIQLLQLAVPNCELFATTSQQHHKMITKQLGVDVVFDRSSPSLINDIKAATRSSEGVDAILEAVGAGSVEKHIFDAFAPKGPKRYAQVWTGGDEIRGPAGVDPVLFQSRDSLEIPGGKIFFVALQVLLAEGRYKPPLPLHKVGEELDSLKSGLDLMRKGVSGEKLVVLYKTSHQPSLPTHMR</sequence>
<dbReference type="InterPro" id="IPR013149">
    <property type="entry name" value="ADH-like_C"/>
</dbReference>
<feature type="domain" description="Alcohol dehydrogenase-like C-terminal" evidence="2">
    <location>
        <begin position="38"/>
        <end position="121"/>
    </location>
</feature>
<dbReference type="Pfam" id="PF00107">
    <property type="entry name" value="ADH_zinc_N"/>
    <property type="match status" value="1"/>
</dbReference>
<dbReference type="Gene3D" id="3.90.180.10">
    <property type="entry name" value="Medium-chain alcohol dehydrogenases, catalytic domain"/>
    <property type="match status" value="1"/>
</dbReference>
<proteinExistence type="predicted"/>
<dbReference type="RefSeq" id="XP_016217255.1">
    <property type="nucleotide sequence ID" value="XM_016355239.1"/>
</dbReference>
<reference evidence="3 4" key="1">
    <citation type="submission" date="2015-01" db="EMBL/GenBank/DDBJ databases">
        <title>The Genome Sequence of Ochroconis gallopava CBS43764.</title>
        <authorList>
            <consortium name="The Broad Institute Genomics Platform"/>
            <person name="Cuomo C."/>
            <person name="de Hoog S."/>
            <person name="Gorbushina A."/>
            <person name="Stielow B."/>
            <person name="Teixiera M."/>
            <person name="Abouelleil A."/>
            <person name="Chapman S.B."/>
            <person name="Priest M."/>
            <person name="Young S.K."/>
            <person name="Wortman J."/>
            <person name="Nusbaum C."/>
            <person name="Birren B."/>
        </authorList>
    </citation>
    <scope>NUCLEOTIDE SEQUENCE [LARGE SCALE GENOMIC DNA]</scope>
    <source>
        <strain evidence="3 4">CBS 43764</strain>
    </source>
</reference>